<gene>
    <name evidence="2" type="ORF">Tci_692321</name>
</gene>
<accession>A0A699L5J0</accession>
<name>A0A699L5J0_TANCI</name>
<feature type="coiled-coil region" evidence="1">
    <location>
        <begin position="218"/>
        <end position="295"/>
    </location>
</feature>
<organism evidence="2">
    <name type="scientific">Tanacetum cinerariifolium</name>
    <name type="common">Dalmatian daisy</name>
    <name type="synonym">Chrysanthemum cinerariifolium</name>
    <dbReference type="NCBI Taxonomy" id="118510"/>
    <lineage>
        <taxon>Eukaryota</taxon>
        <taxon>Viridiplantae</taxon>
        <taxon>Streptophyta</taxon>
        <taxon>Embryophyta</taxon>
        <taxon>Tracheophyta</taxon>
        <taxon>Spermatophyta</taxon>
        <taxon>Magnoliopsida</taxon>
        <taxon>eudicotyledons</taxon>
        <taxon>Gunneridae</taxon>
        <taxon>Pentapetalae</taxon>
        <taxon>asterids</taxon>
        <taxon>campanulids</taxon>
        <taxon>Asterales</taxon>
        <taxon>Asteraceae</taxon>
        <taxon>Asteroideae</taxon>
        <taxon>Anthemideae</taxon>
        <taxon>Anthemidinae</taxon>
        <taxon>Tanacetum</taxon>
    </lineage>
</organism>
<protein>
    <submittedName>
        <fullName evidence="2">Uncharacterized protein</fullName>
    </submittedName>
</protein>
<dbReference type="EMBL" id="BKCJ010574593">
    <property type="protein sequence ID" value="GFB20350.1"/>
    <property type="molecule type" value="Genomic_DNA"/>
</dbReference>
<reference evidence="2" key="1">
    <citation type="journal article" date="2019" name="Sci. Rep.">
        <title>Draft genome of Tanacetum cinerariifolium, the natural source of mosquito coil.</title>
        <authorList>
            <person name="Yamashiro T."/>
            <person name="Shiraishi A."/>
            <person name="Satake H."/>
            <person name="Nakayama K."/>
        </authorList>
    </citation>
    <scope>NUCLEOTIDE SEQUENCE</scope>
</reference>
<feature type="non-terminal residue" evidence="2">
    <location>
        <position position="1"/>
    </location>
</feature>
<comment type="caution">
    <text evidence="2">The sequence shown here is derived from an EMBL/GenBank/DDBJ whole genome shotgun (WGS) entry which is preliminary data.</text>
</comment>
<proteinExistence type="predicted"/>
<keyword evidence="1" id="KW-0175">Coiled coil</keyword>
<evidence type="ECO:0000256" key="1">
    <source>
        <dbReference type="SAM" id="Coils"/>
    </source>
</evidence>
<sequence length="530" mass="60167">PQFVSQGSSLPNLSISYPVNDTSSTVNHSVYMASAPQIEYAPIVYNMLEFSSPKTGLVVLVFQKGDDPIDAINHMMSFLTYVVAFRYPATNNQLQTSSNPRQQATINNGRVTIQPIQRRQNYMSTGSSRPFVSGSGGTSGKQRVLQEEELDFLANPGTVESSSNQTVITTNAAYQADDLDAYDSDCDELNSTKVSLMVNLSHYGLDTLAEWLTAQRLIKTIKKVNELLTAELERYQNQERILTTQMNNDNKSTSYAHSVEIDTLKHTLSEHLKEKEYLEQKITLLKNDFQKEESRNIDRELALEKEVKELKNIMFKRHQSAQTVHMLTKPQVFYNHATRQALGFQNPCYLKKAQQLKPNLFDGSVIGKYDVVVVPNSEDTLMHAEESRSKMIEKQNDPQMIEKKVITKPIDYAILNQLSTDFNTRFVPQTESSAEQAFWSQYSVQTDEPNLSGTTIVEVPKELPKVNIVNSCLKKLKFHLASFDMVVKERTTAIAITEGTWGFEHTKACFRDDIIPFVKNLKELFTSFYQ</sequence>
<dbReference type="AlphaFoldDB" id="A0A699L5J0"/>
<evidence type="ECO:0000313" key="2">
    <source>
        <dbReference type="EMBL" id="GFB20350.1"/>
    </source>
</evidence>